<dbReference type="AlphaFoldDB" id="A0A3Q1GP89"/>
<evidence type="ECO:0000259" key="7">
    <source>
        <dbReference type="PROSITE" id="PS50808"/>
    </source>
</evidence>
<reference evidence="8" key="1">
    <citation type="submission" date="2025-08" db="UniProtKB">
        <authorList>
            <consortium name="Ensembl"/>
        </authorList>
    </citation>
    <scope>IDENTIFICATION</scope>
</reference>
<keyword evidence="3 5" id="KW-0863">Zinc-finger</keyword>
<organism evidence="8 9">
    <name type="scientific">Acanthochromis polyacanthus</name>
    <name type="common">spiny chromis</name>
    <dbReference type="NCBI Taxonomy" id="80966"/>
    <lineage>
        <taxon>Eukaryota</taxon>
        <taxon>Metazoa</taxon>
        <taxon>Chordata</taxon>
        <taxon>Craniata</taxon>
        <taxon>Vertebrata</taxon>
        <taxon>Euteleostomi</taxon>
        <taxon>Actinopterygii</taxon>
        <taxon>Neopterygii</taxon>
        <taxon>Teleostei</taxon>
        <taxon>Neoteleostei</taxon>
        <taxon>Acanthomorphata</taxon>
        <taxon>Ovalentaria</taxon>
        <taxon>Pomacentridae</taxon>
        <taxon>Acanthochromis</taxon>
    </lineage>
</organism>
<dbReference type="GeneTree" id="ENSGT00390000013367"/>
<keyword evidence="1" id="KW-0479">Metal-binding</keyword>
<dbReference type="GO" id="GO:0005886">
    <property type="term" value="C:plasma membrane"/>
    <property type="evidence" value="ECO:0007669"/>
    <property type="project" value="TreeGrafter"/>
</dbReference>
<dbReference type="SUPFAM" id="SSF57667">
    <property type="entry name" value="beta-beta-alpha zinc fingers"/>
    <property type="match status" value="1"/>
</dbReference>
<evidence type="ECO:0000256" key="3">
    <source>
        <dbReference type="ARBA" id="ARBA00022771"/>
    </source>
</evidence>
<accession>A0A3Q1GP89</accession>
<keyword evidence="9" id="KW-1185">Reference proteome</keyword>
<dbReference type="InterPro" id="IPR036236">
    <property type="entry name" value="Znf_C2H2_sf"/>
</dbReference>
<dbReference type="InterPro" id="IPR003656">
    <property type="entry name" value="Znf_BED"/>
</dbReference>
<dbReference type="InterPro" id="IPR013517">
    <property type="entry name" value="FG-GAP"/>
</dbReference>
<evidence type="ECO:0000256" key="4">
    <source>
        <dbReference type="ARBA" id="ARBA00022833"/>
    </source>
</evidence>
<dbReference type="PANTHER" id="PTHR13412:SF0">
    <property type="entry name" value="T-CELL IMMUNOMODULATORY PROTEIN"/>
    <property type="match status" value="1"/>
</dbReference>
<evidence type="ECO:0000313" key="8">
    <source>
        <dbReference type="Ensembl" id="ENSAPOP00000019090.1"/>
    </source>
</evidence>
<dbReference type="GO" id="GO:0008270">
    <property type="term" value="F:zinc ion binding"/>
    <property type="evidence" value="ECO:0007669"/>
    <property type="project" value="UniProtKB-KW"/>
</dbReference>
<feature type="domain" description="BED-type" evidence="7">
    <location>
        <begin position="290"/>
        <end position="351"/>
    </location>
</feature>
<dbReference type="PROSITE" id="PS50808">
    <property type="entry name" value="ZF_BED"/>
    <property type="match status" value="1"/>
</dbReference>
<proteinExistence type="predicted"/>
<name>A0A3Q1GP89_9TELE</name>
<dbReference type="Ensembl" id="ENSAPOT00000028853.1">
    <property type="protein sequence ID" value="ENSAPOP00000019090.1"/>
    <property type="gene ID" value="ENSAPOG00000022480.1"/>
</dbReference>
<evidence type="ECO:0000313" key="9">
    <source>
        <dbReference type="Proteomes" id="UP000257200"/>
    </source>
</evidence>
<dbReference type="SMART" id="SM00614">
    <property type="entry name" value="ZnF_BED"/>
    <property type="match status" value="1"/>
</dbReference>
<dbReference type="GO" id="GO:0003677">
    <property type="term" value="F:DNA binding"/>
    <property type="evidence" value="ECO:0007669"/>
    <property type="project" value="InterPro"/>
</dbReference>
<dbReference type="PANTHER" id="PTHR13412">
    <property type="entry name" value="T-CELL IMMUNOMODULATORY PROTEIN HOMOLOG"/>
    <property type="match status" value="1"/>
</dbReference>
<dbReference type="SUPFAM" id="SSF69318">
    <property type="entry name" value="Integrin alpha N-terminal domain"/>
    <property type="match status" value="1"/>
</dbReference>
<keyword evidence="4" id="KW-0862">Zinc</keyword>
<evidence type="ECO:0000256" key="5">
    <source>
        <dbReference type="PROSITE-ProRule" id="PRU00027"/>
    </source>
</evidence>
<evidence type="ECO:0000256" key="6">
    <source>
        <dbReference type="SAM" id="SignalP"/>
    </source>
</evidence>
<dbReference type="STRING" id="80966.ENSAPOP00000019090"/>
<dbReference type="Pfam" id="PF13517">
    <property type="entry name" value="FG-GAP_3"/>
    <property type="match status" value="1"/>
</dbReference>
<feature type="chain" id="PRO_5018782536" evidence="6">
    <location>
        <begin position="18"/>
        <end position="401"/>
    </location>
</feature>
<dbReference type="Gene3D" id="2.130.10.130">
    <property type="entry name" value="Integrin alpha, N-terminal"/>
    <property type="match status" value="1"/>
</dbReference>
<protein>
    <submittedName>
        <fullName evidence="8">T-cell immunomodulatory protein-like</fullName>
    </submittedName>
</protein>
<keyword evidence="2 6" id="KW-0732">Signal</keyword>
<dbReference type="Pfam" id="PF02892">
    <property type="entry name" value="zf-BED"/>
    <property type="match status" value="1"/>
</dbReference>
<evidence type="ECO:0000256" key="2">
    <source>
        <dbReference type="ARBA" id="ARBA00022729"/>
    </source>
</evidence>
<dbReference type="InParanoid" id="A0A3Q1GP89"/>
<evidence type="ECO:0000256" key="1">
    <source>
        <dbReference type="ARBA" id="ARBA00022723"/>
    </source>
</evidence>
<dbReference type="InterPro" id="IPR024881">
    <property type="entry name" value="Tip"/>
</dbReference>
<feature type="signal peptide" evidence="6">
    <location>
        <begin position="1"/>
        <end position="17"/>
    </location>
</feature>
<dbReference type="InterPro" id="IPR028994">
    <property type="entry name" value="Integrin_alpha_N"/>
</dbReference>
<dbReference type="Proteomes" id="UP000257200">
    <property type="component" value="Unplaced"/>
</dbReference>
<sequence length="401" mass="44890">MWIFNFYSLAFLSVFLGQYNTFALQDVTTDLFGSANYGMVAAFGDFNSDKQTDIFVIREQSEVVIFLADSKSPYFKPKVNISKHIFPSNTVVTSVVPGDYDGDSQMDVLITAQINSKSETIFVFWGNNQTLGTALTLNSCKIFNGDMIPDVFGVTNPPFTEVCYLTNRIVVWKNALSSAQHIRMRIPHSNAFIDLNKDFTAGESVMFKQCLTMRNKCKMACIFFFFFMSTKNTFLGSCAQHHIYSYTAPSDLSAIAVPAGTTWHNSCCARFMANASNNEKKLELEDAPALLKSPVWDHYGFPEKYEKVEKQVDKTKAVCQHCEAVLNYASSNTLNLDTHLKKHHLSVTIPTAKKKQQTVQTMLSTSFHQILPSNSERAKAITKSIGVFIAADLRPYSVTGN</sequence>
<reference evidence="8" key="2">
    <citation type="submission" date="2025-09" db="UniProtKB">
        <authorList>
            <consortium name="Ensembl"/>
        </authorList>
    </citation>
    <scope>IDENTIFICATION</scope>
</reference>